<dbReference type="Pfam" id="PF00923">
    <property type="entry name" value="TAL_FSA"/>
    <property type="match status" value="1"/>
</dbReference>
<dbReference type="GO" id="GO:0004801">
    <property type="term" value="F:transaldolase activity"/>
    <property type="evidence" value="ECO:0007669"/>
    <property type="project" value="UniProtKB-EC"/>
</dbReference>
<proteinExistence type="predicted"/>
<evidence type="ECO:0000313" key="2">
    <source>
        <dbReference type="EMBL" id="CCQ91810.1"/>
    </source>
</evidence>
<comment type="caution">
    <text evidence="2">The sequence shown here is derived from an EMBL/GenBank/DDBJ whole genome shotgun (WGS) entry which is preliminary data.</text>
</comment>
<keyword evidence="3" id="KW-1185">Reference proteome</keyword>
<dbReference type="Gene3D" id="3.20.20.70">
    <property type="entry name" value="Aldolase class I"/>
    <property type="match status" value="1"/>
</dbReference>
<accession>M1Z261</accession>
<evidence type="ECO:0000256" key="1">
    <source>
        <dbReference type="ARBA" id="ARBA00023270"/>
    </source>
</evidence>
<dbReference type="EMBL" id="CAQJ01000093">
    <property type="protein sequence ID" value="CCQ91810.1"/>
    <property type="molecule type" value="Genomic_DNA"/>
</dbReference>
<gene>
    <name evidence="2" type="ORF">NITGR_840002</name>
</gene>
<dbReference type="OrthoDB" id="140919at2"/>
<dbReference type="HOGENOM" id="CLU_660274_0_0_0"/>
<dbReference type="InterPro" id="IPR001585">
    <property type="entry name" value="TAL/FSA"/>
</dbReference>
<organism evidence="2 3">
    <name type="scientific">Nitrospina gracilis (strain 3/211)</name>
    <dbReference type="NCBI Taxonomy" id="1266370"/>
    <lineage>
        <taxon>Bacteria</taxon>
        <taxon>Pseudomonadati</taxon>
        <taxon>Nitrospinota/Tectimicrobiota group</taxon>
        <taxon>Nitrospinota</taxon>
        <taxon>Nitrospinia</taxon>
        <taxon>Nitrospinales</taxon>
        <taxon>Nitrospinaceae</taxon>
        <taxon>Nitrospina</taxon>
    </lineage>
</organism>
<keyword evidence="1" id="KW-0704">Schiff base</keyword>
<protein>
    <submittedName>
        <fullName evidence="2">Putative Transaldolase</fullName>
        <ecNumber evidence="2">2.2.1.2</ecNumber>
    </submittedName>
</protein>
<dbReference type="AlphaFoldDB" id="M1Z261"/>
<evidence type="ECO:0000313" key="3">
    <source>
        <dbReference type="Proteomes" id="UP000011704"/>
    </source>
</evidence>
<dbReference type="Proteomes" id="UP000011704">
    <property type="component" value="Unassembled WGS sequence"/>
</dbReference>
<dbReference type="FunCoup" id="M1Z261">
    <property type="interactions" value="459"/>
</dbReference>
<dbReference type="SUPFAM" id="SSF51569">
    <property type="entry name" value="Aldolase"/>
    <property type="match status" value="1"/>
</dbReference>
<reference evidence="2 3" key="1">
    <citation type="journal article" date="2013" name="Front. Microbiol.">
        <title>The genome of Nitrospina gracilis illuminates the metabolism and evolution of the major marine nitrite oxidizer.</title>
        <authorList>
            <person name="Luecker S."/>
            <person name="Nowka B."/>
            <person name="Rattei T."/>
            <person name="Spieck E."/>
            <person name="and Daims H."/>
        </authorList>
    </citation>
    <scope>NUCLEOTIDE SEQUENCE [LARGE SCALE GENOMIC DNA]</scope>
    <source>
        <strain evidence="2 3">3/211</strain>
    </source>
</reference>
<keyword evidence="2" id="KW-0808">Transferase</keyword>
<dbReference type="PANTHER" id="PTHR10683">
    <property type="entry name" value="TRANSALDOLASE"/>
    <property type="match status" value="1"/>
</dbReference>
<name>M1Z261_NITG3</name>
<dbReference type="InterPro" id="IPR013785">
    <property type="entry name" value="Aldolase_TIM"/>
</dbReference>
<sequence>MGTISKELDDLVHSIAARKIEGGDISGQYESDPLLARLKELGSELWIDTGDLELAKSIWHRELSALTTNNTLANQVVQTGIMDDLIKETVEKLNAAASGWSEDERVREVGFVINCRIALRLVEAFKVKVSVELHPKVSRDLEATLDYARRYYKVCPEYFIVKIPLTPEGYLAVRTLRKEGIPINFTLGFSARQNYLAARLSNPNYLNVFLGRLNAVVGDNKLGDGSNIGEKVTFATQHAVREAGKQDRQVTSKLIAASIRNGDQVAALAGVDVQTIPPKAMQEFQKSGRKPDDVKNILNTDLKPGVDMSGGWGNQVARLWQMEDTFKQFVDTLLKDGNLDGMGGEDLVKFCEKSKVDLFHRFSDADLKKIYDHGKIPKLADWPETVALDDLMTQSALQSFTKDQDALDDRIRSFLK</sequence>
<dbReference type="STRING" id="1266370.NITGR_840002"/>
<dbReference type="EC" id="2.2.1.2" evidence="2"/>
<dbReference type="RefSeq" id="WP_005010981.1">
    <property type="nucleotide sequence ID" value="NZ_HG422173.1"/>
</dbReference>
<dbReference type="InParanoid" id="M1Z261"/>
<dbReference type="GO" id="GO:0005975">
    <property type="term" value="P:carbohydrate metabolic process"/>
    <property type="evidence" value="ECO:0007669"/>
    <property type="project" value="InterPro"/>
</dbReference>